<dbReference type="PATRIC" id="fig|28128.5.peg.506"/>
<name>A0A133QJW9_9BACT</name>
<sequence length="51" mass="5868">MAVKIGIFANLLEVVFKYASYEEAIVKILHRSRHLIHSVLASRFIFSFSQS</sequence>
<organism evidence="1 2">
    <name type="scientific">Prevotella corporis</name>
    <dbReference type="NCBI Taxonomy" id="28128"/>
    <lineage>
        <taxon>Bacteria</taxon>
        <taxon>Pseudomonadati</taxon>
        <taxon>Bacteroidota</taxon>
        <taxon>Bacteroidia</taxon>
        <taxon>Bacteroidales</taxon>
        <taxon>Prevotellaceae</taxon>
        <taxon>Prevotella</taxon>
    </lineage>
</organism>
<comment type="caution">
    <text evidence="1">The sequence shown here is derived from an EMBL/GenBank/DDBJ whole genome shotgun (WGS) entry which is preliminary data.</text>
</comment>
<protein>
    <submittedName>
        <fullName evidence="1">Uncharacterized protein</fullName>
    </submittedName>
</protein>
<accession>A0A133QJW9</accession>
<dbReference type="STRING" id="28128.HMPREF3226_00505"/>
<gene>
    <name evidence="1" type="ORF">HMPREF3226_00505</name>
</gene>
<evidence type="ECO:0000313" key="2">
    <source>
        <dbReference type="Proteomes" id="UP000070533"/>
    </source>
</evidence>
<evidence type="ECO:0000313" key="1">
    <source>
        <dbReference type="EMBL" id="KXA43152.1"/>
    </source>
</evidence>
<keyword evidence="2" id="KW-1185">Reference proteome</keyword>
<dbReference type="AlphaFoldDB" id="A0A133QJW9"/>
<dbReference type="EMBL" id="LRQG01000020">
    <property type="protein sequence ID" value="KXA43152.1"/>
    <property type="molecule type" value="Genomic_DNA"/>
</dbReference>
<proteinExistence type="predicted"/>
<reference evidence="2" key="1">
    <citation type="submission" date="2016-01" db="EMBL/GenBank/DDBJ databases">
        <authorList>
            <person name="Mitreva M."/>
            <person name="Pepin K.H."/>
            <person name="Mihindukulasuriya K.A."/>
            <person name="Fulton R."/>
            <person name="Fronick C."/>
            <person name="O'Laughlin M."/>
            <person name="Miner T."/>
            <person name="Herter B."/>
            <person name="Rosa B.A."/>
            <person name="Cordes M."/>
            <person name="Tomlinson C."/>
            <person name="Wollam A."/>
            <person name="Palsikar V.B."/>
            <person name="Mardis E.R."/>
            <person name="Wilson R.K."/>
        </authorList>
    </citation>
    <scope>NUCLEOTIDE SEQUENCE [LARGE SCALE GENOMIC DNA]</scope>
    <source>
        <strain evidence="2">MJR7716</strain>
    </source>
</reference>
<dbReference type="Proteomes" id="UP000070533">
    <property type="component" value="Unassembled WGS sequence"/>
</dbReference>